<evidence type="ECO:0000313" key="3">
    <source>
        <dbReference type="EMBL" id="TDN30505.1"/>
    </source>
</evidence>
<dbReference type="EMBL" id="CP047142">
    <property type="protein sequence ID" value="QHQ67661.1"/>
    <property type="molecule type" value="Genomic_DNA"/>
</dbReference>
<reference evidence="1" key="4">
    <citation type="submission" date="2021-09" db="EMBL/GenBank/DDBJ databases">
        <authorList>
            <person name="Gilroy R."/>
        </authorList>
    </citation>
    <scope>NUCLEOTIDE SEQUENCE</scope>
    <source>
        <strain evidence="1">CHK194-22301</strain>
    </source>
</reference>
<organism evidence="1 6">
    <name type="scientific">Lactobacillus crispatus</name>
    <dbReference type="NCBI Taxonomy" id="47770"/>
    <lineage>
        <taxon>Bacteria</taxon>
        <taxon>Bacillati</taxon>
        <taxon>Bacillota</taxon>
        <taxon>Bacilli</taxon>
        <taxon>Lactobacillales</taxon>
        <taxon>Lactobacillaceae</taxon>
        <taxon>Lactobacillus</taxon>
    </lineage>
</organism>
<evidence type="ECO:0000313" key="6">
    <source>
        <dbReference type="Proteomes" id="UP000784793"/>
    </source>
</evidence>
<evidence type="ECO:0000313" key="5">
    <source>
        <dbReference type="Proteomes" id="UP000464915"/>
    </source>
</evidence>
<evidence type="ECO:0000313" key="2">
    <source>
        <dbReference type="EMBL" id="QHQ67661.1"/>
    </source>
</evidence>
<dbReference type="EMBL" id="DYXB01000039">
    <property type="protein sequence ID" value="HJF09681.1"/>
    <property type="molecule type" value="Genomic_DNA"/>
</dbReference>
<dbReference type="GeneID" id="69823888"/>
<evidence type="ECO:0000313" key="4">
    <source>
        <dbReference type="Proteomes" id="UP000295195"/>
    </source>
</evidence>
<protein>
    <submittedName>
        <fullName evidence="1">Abi family protein</fullName>
    </submittedName>
</protein>
<name>A0A1C2D6X7_9LACO</name>
<reference evidence="1" key="3">
    <citation type="journal article" date="2021" name="PeerJ">
        <title>Extensive microbial diversity within the chicken gut microbiome revealed by metagenomics and culture.</title>
        <authorList>
            <person name="Gilroy R."/>
            <person name="Ravi A."/>
            <person name="Getino M."/>
            <person name="Pursley I."/>
            <person name="Horton D.L."/>
            <person name="Alikhan N.F."/>
            <person name="Baker D."/>
            <person name="Gharbi K."/>
            <person name="Hall N."/>
            <person name="Watson M."/>
            <person name="Adriaenssens E.M."/>
            <person name="Foster-Nyarko E."/>
            <person name="Jarju S."/>
            <person name="Secka A."/>
            <person name="Antonio M."/>
            <person name="Oren A."/>
            <person name="Chaudhuri R.R."/>
            <person name="La Ragione R."/>
            <person name="Hildebrand F."/>
            <person name="Pallen M.J."/>
        </authorList>
    </citation>
    <scope>NUCLEOTIDE SEQUENCE</scope>
    <source>
        <strain evidence="1">CHK194-22301</strain>
    </source>
</reference>
<dbReference type="Proteomes" id="UP000295195">
    <property type="component" value="Unassembled WGS sequence"/>
</dbReference>
<proteinExistence type="predicted"/>
<dbReference type="Proteomes" id="UP000464915">
    <property type="component" value="Chromosome"/>
</dbReference>
<dbReference type="AlphaFoldDB" id="A0A1C2D6X7"/>
<dbReference type="EMBL" id="NKLP01000138">
    <property type="protein sequence ID" value="TDN30505.1"/>
    <property type="molecule type" value="Genomic_DNA"/>
</dbReference>
<dbReference type="RefSeq" id="WP_005729000.1">
    <property type="nucleotide sequence ID" value="NZ_CAZZQD010000001.1"/>
</dbReference>
<reference evidence="2 5" key="2">
    <citation type="submission" date="2019-12" db="EMBL/GenBank/DDBJ databases">
        <title>Complete Genome Sequences of Lactobacillus strains, C25 and P38, Isolated from Chicken Cecum.</title>
        <authorList>
            <person name="Hassan H.M."/>
            <person name="Mendoza M."/>
            <person name="Rezvani M."/>
            <person name="Koci M.D."/>
            <person name="Dickey A.N."/>
            <person name="Scholl E.H."/>
        </authorList>
    </citation>
    <scope>NUCLEOTIDE SEQUENCE [LARGE SCALE GENOMIC DNA]</scope>
    <source>
        <strain evidence="2 5">C25</strain>
    </source>
</reference>
<accession>A0A1C2D6X7</accession>
<gene>
    <name evidence="3" type="ORF">CEE75_08015</name>
    <name evidence="2" type="ORF">GSR61_03275</name>
    <name evidence="1" type="ORF">K8V23_02600</name>
</gene>
<dbReference type="Pfam" id="PF07751">
    <property type="entry name" value="Abi_2"/>
    <property type="match status" value="1"/>
</dbReference>
<dbReference type="InterPro" id="IPR011664">
    <property type="entry name" value="Abi_system_AbiD/AbiF-like"/>
</dbReference>
<reference evidence="3 4" key="1">
    <citation type="submission" date="2017-06" db="EMBL/GenBank/DDBJ databases">
        <authorList>
            <person name="Swanenburg J."/>
            <person name="Kort R."/>
        </authorList>
    </citation>
    <scope>NUCLEOTIDE SEQUENCE [LARGE SCALE GENOMIC DNA]</scope>
    <source>
        <strain evidence="3 4">RL05</strain>
    </source>
</reference>
<evidence type="ECO:0000313" key="1">
    <source>
        <dbReference type="EMBL" id="HJF09681.1"/>
    </source>
</evidence>
<sequence length="290" mass="34940">MINDLLSEIRIDFWRDIGLIINDEKLFDRVTANYGYHEIMYQNIDHFFIETNDDDFIKPKRKTTFEEIYDFYCLDQHIKNVMMISLQLFEQSFKVALAETALIENGKNFTRNLNPRTIHQRQFLNEKYQLKDGRVIHRGDVKARMRHIKQNYLEPYEGYTEAHGEAGIGLIIKEMSFGVATNYFFLMPIKAKKIVLTRVFKEKITLRQFEEWLNEIRYFQRRAAHNFSLLIIKEKRQFLYKLVLNNLHQLANQEPCELAEERINKIVQDYLTKYPIEKDFLNKVFMEKKD</sequence>
<accession>A0A6P1TW57</accession>
<dbReference type="Proteomes" id="UP000784793">
    <property type="component" value="Unassembled WGS sequence"/>
</dbReference>